<name>A0A1U9MID2_9HYPH</name>
<feature type="transmembrane region" description="Helical" evidence="6">
    <location>
        <begin position="369"/>
        <end position="390"/>
    </location>
</feature>
<evidence type="ECO:0000313" key="8">
    <source>
        <dbReference type="EMBL" id="AQT47442.1"/>
    </source>
</evidence>
<feature type="transmembrane region" description="Helical" evidence="6">
    <location>
        <begin position="20"/>
        <end position="39"/>
    </location>
</feature>
<dbReference type="RefSeq" id="WP_077992417.1">
    <property type="nucleotide sequence ID" value="NZ_CP015625.1"/>
</dbReference>
<feature type="transmembrane region" description="Helical" evidence="6">
    <location>
        <begin position="313"/>
        <end position="333"/>
    </location>
</feature>
<feature type="transmembrane region" description="Helical" evidence="6">
    <location>
        <begin position="147"/>
        <end position="169"/>
    </location>
</feature>
<comment type="subcellular location">
    <subcellularLocation>
        <location evidence="1">Membrane</location>
        <topology evidence="1">Multi-pass membrane protein</topology>
    </subcellularLocation>
</comment>
<evidence type="ECO:0000256" key="1">
    <source>
        <dbReference type="ARBA" id="ARBA00004141"/>
    </source>
</evidence>
<evidence type="ECO:0000256" key="2">
    <source>
        <dbReference type="ARBA" id="ARBA00022448"/>
    </source>
</evidence>
<evidence type="ECO:0000256" key="3">
    <source>
        <dbReference type="ARBA" id="ARBA00022692"/>
    </source>
</evidence>
<protein>
    <submittedName>
        <fullName evidence="8">Sugar phosphate permease</fullName>
    </submittedName>
</protein>
<keyword evidence="2" id="KW-0813">Transport</keyword>
<evidence type="ECO:0000256" key="6">
    <source>
        <dbReference type="SAM" id="Phobius"/>
    </source>
</evidence>
<evidence type="ECO:0000256" key="4">
    <source>
        <dbReference type="ARBA" id="ARBA00022989"/>
    </source>
</evidence>
<evidence type="ECO:0000256" key="5">
    <source>
        <dbReference type="ARBA" id="ARBA00023136"/>
    </source>
</evidence>
<dbReference type="InterPro" id="IPR011701">
    <property type="entry name" value="MFS"/>
</dbReference>
<dbReference type="PROSITE" id="PS50850">
    <property type="entry name" value="MFS"/>
    <property type="match status" value="1"/>
</dbReference>
<proteinExistence type="predicted"/>
<dbReference type="PANTHER" id="PTHR43791">
    <property type="entry name" value="PERMEASE-RELATED"/>
    <property type="match status" value="1"/>
</dbReference>
<feature type="transmembrane region" description="Helical" evidence="6">
    <location>
        <begin position="181"/>
        <end position="203"/>
    </location>
</feature>
<dbReference type="KEGG" id="bapi:BBC0122_013320"/>
<feature type="domain" description="Major facilitator superfamily (MFS) profile" evidence="7">
    <location>
        <begin position="23"/>
        <end position="429"/>
    </location>
</feature>
<keyword evidence="9" id="KW-1185">Reference proteome</keyword>
<dbReference type="Proteomes" id="UP000189632">
    <property type="component" value="Chromosome"/>
</dbReference>
<feature type="transmembrane region" description="Helical" evidence="6">
    <location>
        <begin position="89"/>
        <end position="108"/>
    </location>
</feature>
<organism evidence="8 9">
    <name type="scientific">Bartonella choladocola</name>
    <dbReference type="NCBI Taxonomy" id="2750995"/>
    <lineage>
        <taxon>Bacteria</taxon>
        <taxon>Pseudomonadati</taxon>
        <taxon>Pseudomonadota</taxon>
        <taxon>Alphaproteobacteria</taxon>
        <taxon>Hyphomicrobiales</taxon>
        <taxon>Bartonellaceae</taxon>
        <taxon>Bartonella</taxon>
    </lineage>
</organism>
<sequence>MKIIAAYQDPLLNKTVTKVWVRLMPLLFILYFVAFIDRVNIGFAKDAMQSDLHLSDNAYALGAGIFFSAYALFGVPANLILNRIGARKWISMTTIVWGALSMTTGFITNEYEFVLLRFFLGVAEAGFYPGILLLASMFFPDKVRGTVISAFVLAVPFALALGSPISGALLELEGLLGYAGWTWMFIIEGLPAVFTGIFCYFYLDDAPDDAKFLSSDERAVLCGQLAKESKKQQVRHFGGAVKSMALWHLALIYGFLQIGVYGMLFFLPSQVAALMGTTIGFKASIVASIPYIAAIFGVYYIPRYTDRHPHLRLMVAALIVILAAIGLVVSAYASAPFAIVALSFSAIGFLAVQPIFWTFPPQVLSGSALAAGIGICTMVGAIGSFFAPIIRVESERLLASKSGGLVVLSLCTLVCAALIATFSVYRQYGYEKQAAA</sequence>
<evidence type="ECO:0000313" key="9">
    <source>
        <dbReference type="Proteomes" id="UP000189632"/>
    </source>
</evidence>
<dbReference type="SUPFAM" id="SSF103473">
    <property type="entry name" value="MFS general substrate transporter"/>
    <property type="match status" value="1"/>
</dbReference>
<keyword evidence="5 6" id="KW-0472">Membrane</keyword>
<dbReference type="AlphaFoldDB" id="A0A1U9MID2"/>
<dbReference type="GO" id="GO:0022857">
    <property type="term" value="F:transmembrane transporter activity"/>
    <property type="evidence" value="ECO:0007669"/>
    <property type="project" value="InterPro"/>
</dbReference>
<feature type="transmembrane region" description="Helical" evidence="6">
    <location>
        <begin position="339"/>
        <end position="357"/>
    </location>
</feature>
<evidence type="ECO:0000259" key="7">
    <source>
        <dbReference type="PROSITE" id="PS50850"/>
    </source>
</evidence>
<dbReference type="Gene3D" id="1.20.1250.20">
    <property type="entry name" value="MFS general substrate transporter like domains"/>
    <property type="match status" value="2"/>
</dbReference>
<dbReference type="Pfam" id="PF07690">
    <property type="entry name" value="MFS_1"/>
    <property type="match status" value="1"/>
</dbReference>
<keyword evidence="3 6" id="KW-0812">Transmembrane</keyword>
<feature type="transmembrane region" description="Helical" evidence="6">
    <location>
        <begin position="402"/>
        <end position="425"/>
    </location>
</feature>
<reference evidence="8 9" key="1">
    <citation type="submission" date="2016-11" db="EMBL/GenBank/DDBJ databases">
        <title>Comparative genomics of Bartonella apis.</title>
        <authorList>
            <person name="Engel P."/>
        </authorList>
    </citation>
    <scope>NUCLEOTIDE SEQUENCE [LARGE SCALE GENOMIC DNA]</scope>
    <source>
        <strain evidence="8 9">BBC0122</strain>
    </source>
</reference>
<feature type="transmembrane region" description="Helical" evidence="6">
    <location>
        <begin position="245"/>
        <end position="267"/>
    </location>
</feature>
<dbReference type="InterPro" id="IPR020846">
    <property type="entry name" value="MFS_dom"/>
</dbReference>
<dbReference type="GO" id="GO:0005886">
    <property type="term" value="C:plasma membrane"/>
    <property type="evidence" value="ECO:0007669"/>
    <property type="project" value="TreeGrafter"/>
</dbReference>
<dbReference type="OrthoDB" id="9773957at2"/>
<gene>
    <name evidence="8" type="ORF">BBC0122_013320</name>
</gene>
<feature type="transmembrane region" description="Helical" evidence="6">
    <location>
        <begin position="59"/>
        <end position="77"/>
    </location>
</feature>
<dbReference type="EMBL" id="CP015625">
    <property type="protein sequence ID" value="AQT47442.1"/>
    <property type="molecule type" value="Genomic_DNA"/>
</dbReference>
<dbReference type="CDD" id="cd17319">
    <property type="entry name" value="MFS_ExuT_GudP_like"/>
    <property type="match status" value="1"/>
</dbReference>
<keyword evidence="4 6" id="KW-1133">Transmembrane helix</keyword>
<feature type="transmembrane region" description="Helical" evidence="6">
    <location>
        <begin position="279"/>
        <end position="301"/>
    </location>
</feature>
<dbReference type="PANTHER" id="PTHR43791:SF30">
    <property type="entry name" value="INNER MEMBRANE TRANSPORT PROTEIN RHMT"/>
    <property type="match status" value="1"/>
</dbReference>
<dbReference type="InterPro" id="IPR036259">
    <property type="entry name" value="MFS_trans_sf"/>
</dbReference>
<accession>A0A1U9MID2</accession>
<dbReference type="FunFam" id="1.20.1250.20:FF:000018">
    <property type="entry name" value="MFS transporter permease"/>
    <property type="match status" value="1"/>
</dbReference>
<feature type="transmembrane region" description="Helical" evidence="6">
    <location>
        <begin position="114"/>
        <end position="135"/>
    </location>
</feature>